<proteinExistence type="inferred from homology"/>
<dbReference type="PANTHER" id="PTHR12532:SF6">
    <property type="entry name" value="TRANSCRIPTIONAL REGULATORY PROTEIN YEBC-RELATED"/>
    <property type="match status" value="1"/>
</dbReference>
<comment type="similarity">
    <text evidence="1 6">Belongs to the TACO1 family.</text>
</comment>
<dbReference type="InterPro" id="IPR029072">
    <property type="entry name" value="YebC-like"/>
</dbReference>
<dbReference type="InterPro" id="IPR026564">
    <property type="entry name" value="Transcrip_reg_TACO1-like_dom3"/>
</dbReference>
<dbReference type="NCBIfam" id="NF009044">
    <property type="entry name" value="PRK12378.1"/>
    <property type="match status" value="1"/>
</dbReference>
<dbReference type="InterPro" id="IPR049083">
    <property type="entry name" value="TACO1_YebC_N"/>
</dbReference>
<dbReference type="HAMAP" id="MF_00693">
    <property type="entry name" value="Transcrip_reg_TACO1"/>
    <property type="match status" value="1"/>
</dbReference>
<evidence type="ECO:0000259" key="7">
    <source>
        <dbReference type="Pfam" id="PF01709"/>
    </source>
</evidence>
<name>A0A955I819_9BACT</name>
<evidence type="ECO:0000313" key="9">
    <source>
        <dbReference type="EMBL" id="MCA9379509.1"/>
    </source>
</evidence>
<dbReference type="Pfam" id="PF01709">
    <property type="entry name" value="Transcrip_reg"/>
    <property type="match status" value="1"/>
</dbReference>
<dbReference type="Gene3D" id="1.10.10.200">
    <property type="match status" value="1"/>
</dbReference>
<dbReference type="Proteomes" id="UP000760819">
    <property type="component" value="Unassembled WGS sequence"/>
</dbReference>
<evidence type="ECO:0000256" key="1">
    <source>
        <dbReference type="ARBA" id="ARBA00008724"/>
    </source>
</evidence>
<dbReference type="NCBIfam" id="TIGR01033">
    <property type="entry name" value="YebC/PmpR family DNA-binding transcriptional regulator"/>
    <property type="match status" value="1"/>
</dbReference>
<organism evidence="9 10">
    <name type="scientific">Candidatus Dojkabacteria bacterium</name>
    <dbReference type="NCBI Taxonomy" id="2099670"/>
    <lineage>
        <taxon>Bacteria</taxon>
        <taxon>Candidatus Dojkabacteria</taxon>
    </lineage>
</organism>
<dbReference type="GO" id="GO:0003677">
    <property type="term" value="F:DNA binding"/>
    <property type="evidence" value="ECO:0007669"/>
    <property type="project" value="UniProtKB-UniRule"/>
</dbReference>
<dbReference type="FunFam" id="1.10.10.200:FF:000002">
    <property type="entry name" value="Probable transcriptional regulatory protein CLM62_37755"/>
    <property type="match status" value="1"/>
</dbReference>
<dbReference type="Pfam" id="PF20772">
    <property type="entry name" value="TACO1_YebC_N"/>
    <property type="match status" value="1"/>
</dbReference>
<keyword evidence="4 6" id="KW-0238">DNA-binding</keyword>
<feature type="domain" description="TACO1/YebC-like N-terminal" evidence="8">
    <location>
        <begin position="5"/>
        <end position="76"/>
    </location>
</feature>
<sequence length="262" mass="28678">MSGHSKWATIRRAKAVTDAKRGALFSRLSRDIIVAAQQGGGDPDMNFTLRLAVDRAKAANMPADNIDRAIKKGSGQLQGDQISEVTYEGYGPGNVPMLIDCQTDNTNRALTEVRLIMERGGGKLSAGNSVSWQFAEKGQIIIQAAKYRDSGKFGKEGTYEPVDADEALLEIMEIPGVEDVQSSPEEESGNSVIEIVTVRDELRAVHQQVEKLGYKIEQADLAKFPNEQVNVANEDSQKLQQLVEALEESEEVKSVWTAARVD</sequence>
<dbReference type="NCBIfam" id="NF001030">
    <property type="entry name" value="PRK00110.1"/>
    <property type="match status" value="1"/>
</dbReference>
<evidence type="ECO:0000256" key="5">
    <source>
        <dbReference type="ARBA" id="ARBA00023163"/>
    </source>
</evidence>
<evidence type="ECO:0000256" key="3">
    <source>
        <dbReference type="ARBA" id="ARBA00023015"/>
    </source>
</evidence>
<evidence type="ECO:0000256" key="4">
    <source>
        <dbReference type="ARBA" id="ARBA00023125"/>
    </source>
</evidence>
<dbReference type="SUPFAM" id="SSF75625">
    <property type="entry name" value="YebC-like"/>
    <property type="match status" value="1"/>
</dbReference>
<dbReference type="Gene3D" id="3.30.70.980">
    <property type="match status" value="2"/>
</dbReference>
<reference evidence="9" key="1">
    <citation type="submission" date="2020-04" db="EMBL/GenBank/DDBJ databases">
        <authorList>
            <person name="Zhang T."/>
        </authorList>
    </citation>
    <scope>NUCLEOTIDE SEQUENCE</scope>
    <source>
        <strain evidence="9">HKST-UBA12</strain>
    </source>
</reference>
<comment type="caution">
    <text evidence="9">The sequence shown here is derived from an EMBL/GenBank/DDBJ whole genome shotgun (WGS) entry which is preliminary data.</text>
</comment>
<feature type="domain" description="TACO1/YebC-like second and third" evidence="7">
    <location>
        <begin position="83"/>
        <end position="257"/>
    </location>
</feature>
<keyword evidence="2 6" id="KW-0963">Cytoplasm</keyword>
<evidence type="ECO:0000313" key="10">
    <source>
        <dbReference type="Proteomes" id="UP000760819"/>
    </source>
</evidence>
<dbReference type="GO" id="GO:0006355">
    <property type="term" value="P:regulation of DNA-templated transcription"/>
    <property type="evidence" value="ECO:0007669"/>
    <property type="project" value="UniProtKB-UniRule"/>
</dbReference>
<evidence type="ECO:0000256" key="6">
    <source>
        <dbReference type="HAMAP-Rule" id="MF_00693"/>
    </source>
</evidence>
<dbReference type="AlphaFoldDB" id="A0A955I819"/>
<keyword evidence="5 6" id="KW-0804">Transcription</keyword>
<dbReference type="InterPro" id="IPR048300">
    <property type="entry name" value="TACO1_YebC-like_2nd/3rd_dom"/>
</dbReference>
<dbReference type="EMBL" id="JAGQLI010000214">
    <property type="protein sequence ID" value="MCA9379509.1"/>
    <property type="molecule type" value="Genomic_DNA"/>
</dbReference>
<dbReference type="GO" id="GO:0005829">
    <property type="term" value="C:cytosol"/>
    <property type="evidence" value="ECO:0007669"/>
    <property type="project" value="TreeGrafter"/>
</dbReference>
<evidence type="ECO:0000256" key="2">
    <source>
        <dbReference type="ARBA" id="ARBA00022490"/>
    </source>
</evidence>
<evidence type="ECO:0000259" key="8">
    <source>
        <dbReference type="Pfam" id="PF20772"/>
    </source>
</evidence>
<protein>
    <recommendedName>
        <fullName evidence="6">Probable transcriptional regulatory protein KC640_03705</fullName>
    </recommendedName>
</protein>
<accession>A0A955I819</accession>
<dbReference type="PANTHER" id="PTHR12532">
    <property type="entry name" value="TRANSLATIONAL ACTIVATOR OF CYTOCHROME C OXIDASE 1"/>
    <property type="match status" value="1"/>
</dbReference>
<keyword evidence="3 6" id="KW-0805">Transcription regulation</keyword>
<dbReference type="InterPro" id="IPR017856">
    <property type="entry name" value="Integrase-like_N"/>
</dbReference>
<gene>
    <name evidence="9" type="ORF">KC640_03705</name>
</gene>
<reference evidence="9" key="2">
    <citation type="journal article" date="2021" name="Microbiome">
        <title>Successional dynamics and alternative stable states in a saline activated sludge microbial community over 9 years.</title>
        <authorList>
            <person name="Wang Y."/>
            <person name="Ye J."/>
            <person name="Ju F."/>
            <person name="Liu L."/>
            <person name="Boyd J.A."/>
            <person name="Deng Y."/>
            <person name="Parks D.H."/>
            <person name="Jiang X."/>
            <person name="Yin X."/>
            <person name="Woodcroft B.J."/>
            <person name="Tyson G.W."/>
            <person name="Hugenholtz P."/>
            <person name="Polz M.F."/>
            <person name="Zhang T."/>
        </authorList>
    </citation>
    <scope>NUCLEOTIDE SEQUENCE</scope>
    <source>
        <strain evidence="9">HKST-UBA12</strain>
    </source>
</reference>
<comment type="subcellular location">
    <subcellularLocation>
        <location evidence="6">Cytoplasm</location>
    </subcellularLocation>
</comment>
<dbReference type="InterPro" id="IPR002876">
    <property type="entry name" value="Transcrip_reg_TACO1-like"/>
</dbReference>